<dbReference type="SMART" id="SM00829">
    <property type="entry name" value="PKS_ER"/>
    <property type="match status" value="1"/>
</dbReference>
<dbReference type="Gene3D" id="3.40.50.720">
    <property type="entry name" value="NAD(P)-binding Rossmann-like Domain"/>
    <property type="match status" value="1"/>
</dbReference>
<dbReference type="GO" id="GO:0008270">
    <property type="term" value="F:zinc ion binding"/>
    <property type="evidence" value="ECO:0007669"/>
    <property type="project" value="InterPro"/>
</dbReference>
<dbReference type="AlphaFoldDB" id="A0A6J7NZ71"/>
<reference evidence="2" key="1">
    <citation type="submission" date="2020-05" db="EMBL/GenBank/DDBJ databases">
        <authorList>
            <person name="Chiriac C."/>
            <person name="Salcher M."/>
            <person name="Ghai R."/>
            <person name="Kavagutti S V."/>
        </authorList>
    </citation>
    <scope>NUCLEOTIDE SEQUENCE</scope>
</reference>
<dbReference type="InterPro" id="IPR013149">
    <property type="entry name" value="ADH-like_C"/>
</dbReference>
<accession>A0A6J7NZ71</accession>
<dbReference type="GO" id="GO:0016491">
    <property type="term" value="F:oxidoreductase activity"/>
    <property type="evidence" value="ECO:0007669"/>
    <property type="project" value="InterPro"/>
</dbReference>
<dbReference type="InterPro" id="IPR002364">
    <property type="entry name" value="Quin_OxRdtase/zeta-crystal_CS"/>
</dbReference>
<dbReference type="Pfam" id="PF00107">
    <property type="entry name" value="ADH_zinc_N"/>
    <property type="match status" value="1"/>
</dbReference>
<dbReference type="EMBL" id="CAFBOZ010000044">
    <property type="protein sequence ID" value="CAB4997505.1"/>
    <property type="molecule type" value="Genomic_DNA"/>
</dbReference>
<dbReference type="InterPro" id="IPR051397">
    <property type="entry name" value="Zn-ADH-like_protein"/>
</dbReference>
<protein>
    <submittedName>
        <fullName evidence="2">Unannotated protein</fullName>
    </submittedName>
</protein>
<dbReference type="InterPro" id="IPR020843">
    <property type="entry name" value="ER"/>
</dbReference>
<dbReference type="InterPro" id="IPR013154">
    <property type="entry name" value="ADH-like_N"/>
</dbReference>
<dbReference type="InterPro" id="IPR011032">
    <property type="entry name" value="GroES-like_sf"/>
</dbReference>
<dbReference type="Pfam" id="PF08240">
    <property type="entry name" value="ADH_N"/>
    <property type="match status" value="1"/>
</dbReference>
<dbReference type="PANTHER" id="PTHR43677">
    <property type="entry name" value="SHORT-CHAIN DEHYDROGENASE/REDUCTASE"/>
    <property type="match status" value="1"/>
</dbReference>
<dbReference type="CDD" id="cd08241">
    <property type="entry name" value="QOR1"/>
    <property type="match status" value="1"/>
</dbReference>
<sequence>MRALQITRLEGPSALEIADIAEPTAAPDEIMIEVHRTGISFPDLLMTRGLYQVKPELPFVPGTEVGGIVVSAPPGSWATPGTRVAAYVHTGGCQELVAAPADRVFPLPDRMSFAEGAATPINYLTAHFALTVRGRLAPGETVLVHGAAGGLGVALVQIASALGARVIAVASDEPKRQVALAAGADVAIPVEDFLTAVRELTDGQGVDVVADPVGGDRVTDSLRSLRPLGRLLVLGFTGGEIPSIKVNRLLLNNVEAVGVGWGAYALPRPGYPRQQWDELMPLLEAAGVTPVVTSEVPLSDVPAALFAMESRTLLGKTVAVMRD</sequence>
<proteinExistence type="predicted"/>
<feature type="domain" description="Enoyl reductase (ER)" evidence="1">
    <location>
        <begin position="11"/>
        <end position="319"/>
    </location>
</feature>
<dbReference type="SUPFAM" id="SSF51735">
    <property type="entry name" value="NAD(P)-binding Rossmann-fold domains"/>
    <property type="match status" value="1"/>
</dbReference>
<dbReference type="PROSITE" id="PS01162">
    <property type="entry name" value="QOR_ZETA_CRYSTAL"/>
    <property type="match status" value="1"/>
</dbReference>
<dbReference type="SUPFAM" id="SSF50129">
    <property type="entry name" value="GroES-like"/>
    <property type="match status" value="1"/>
</dbReference>
<dbReference type="PANTHER" id="PTHR43677:SF4">
    <property type="entry name" value="QUINONE OXIDOREDUCTASE-LIKE PROTEIN 2"/>
    <property type="match status" value="1"/>
</dbReference>
<name>A0A6J7NZ71_9ZZZZ</name>
<dbReference type="InterPro" id="IPR036291">
    <property type="entry name" value="NAD(P)-bd_dom_sf"/>
</dbReference>
<organism evidence="2">
    <name type="scientific">freshwater metagenome</name>
    <dbReference type="NCBI Taxonomy" id="449393"/>
    <lineage>
        <taxon>unclassified sequences</taxon>
        <taxon>metagenomes</taxon>
        <taxon>ecological metagenomes</taxon>
    </lineage>
</organism>
<gene>
    <name evidence="2" type="ORF">UFOPK3992_00438</name>
</gene>
<evidence type="ECO:0000259" key="1">
    <source>
        <dbReference type="SMART" id="SM00829"/>
    </source>
</evidence>
<dbReference type="Gene3D" id="3.90.180.10">
    <property type="entry name" value="Medium-chain alcohol dehydrogenases, catalytic domain"/>
    <property type="match status" value="1"/>
</dbReference>
<evidence type="ECO:0000313" key="2">
    <source>
        <dbReference type="EMBL" id="CAB4997505.1"/>
    </source>
</evidence>